<keyword evidence="1" id="KW-1133">Transmembrane helix</keyword>
<sequence length="113" mass="12085">MGSVHYAPARSPFAAYGVLVARVGFAIVLMAFLSWTLPPTARHSCPAYVTCDFSGTYWGVDMIDSALVGAVPAFFVSRITSPIVFVPVIVAGVVALALEYRRGRFDSVLERGG</sequence>
<feature type="transmembrane region" description="Helical" evidence="1">
    <location>
        <begin position="12"/>
        <end position="33"/>
    </location>
</feature>
<evidence type="ECO:0008006" key="4">
    <source>
        <dbReference type="Google" id="ProtNLM"/>
    </source>
</evidence>
<proteinExistence type="predicted"/>
<evidence type="ECO:0000256" key="1">
    <source>
        <dbReference type="SAM" id="Phobius"/>
    </source>
</evidence>
<dbReference type="STRING" id="767519.SAMN05216559_3027"/>
<keyword evidence="3" id="KW-1185">Reference proteome</keyword>
<keyword evidence="1" id="KW-0812">Transmembrane</keyword>
<dbReference type="AlphaFoldDB" id="A0A1I6LSD4"/>
<name>A0A1I6LSD4_9EURY</name>
<evidence type="ECO:0000313" key="2">
    <source>
        <dbReference type="EMBL" id="SFS06383.1"/>
    </source>
</evidence>
<accession>A0A1I6LSD4</accession>
<gene>
    <name evidence="2" type="ORF">SAMN05216559_3027</name>
</gene>
<keyword evidence="1" id="KW-0472">Membrane</keyword>
<dbReference type="Proteomes" id="UP000199062">
    <property type="component" value="Unassembled WGS sequence"/>
</dbReference>
<feature type="transmembrane region" description="Helical" evidence="1">
    <location>
        <begin position="79"/>
        <end position="98"/>
    </location>
</feature>
<dbReference type="EMBL" id="FOZK01000003">
    <property type="protein sequence ID" value="SFS06383.1"/>
    <property type="molecule type" value="Genomic_DNA"/>
</dbReference>
<organism evidence="2 3">
    <name type="scientific">Halomicrobium zhouii</name>
    <dbReference type="NCBI Taxonomy" id="767519"/>
    <lineage>
        <taxon>Archaea</taxon>
        <taxon>Methanobacteriati</taxon>
        <taxon>Methanobacteriota</taxon>
        <taxon>Stenosarchaea group</taxon>
        <taxon>Halobacteria</taxon>
        <taxon>Halobacteriales</taxon>
        <taxon>Haloarculaceae</taxon>
        <taxon>Halomicrobium</taxon>
    </lineage>
</organism>
<protein>
    <recommendedName>
        <fullName evidence="4">Vitamin K epoxide reductase family protein</fullName>
    </recommendedName>
</protein>
<reference evidence="2 3" key="1">
    <citation type="submission" date="2016-10" db="EMBL/GenBank/DDBJ databases">
        <authorList>
            <person name="de Groot N.N."/>
        </authorList>
    </citation>
    <scope>NUCLEOTIDE SEQUENCE [LARGE SCALE GENOMIC DNA]</scope>
    <source>
        <strain evidence="2 3">CGMCC 1.10457</strain>
    </source>
</reference>
<evidence type="ECO:0000313" key="3">
    <source>
        <dbReference type="Proteomes" id="UP000199062"/>
    </source>
</evidence>